<feature type="signal peptide" evidence="5">
    <location>
        <begin position="1"/>
        <end position="21"/>
    </location>
</feature>
<protein>
    <submittedName>
        <fullName evidence="8">Outer membrane receptor proteins</fullName>
    </submittedName>
</protein>
<reference evidence="9" key="1">
    <citation type="submission" date="2016-04" db="EMBL/GenBank/DDBJ databases">
        <title>Draft genome sequence of Paludibacter jiangxiensis strain NM7.</title>
        <authorList>
            <person name="Qiu Y."/>
            <person name="Matsuura N."/>
            <person name="Ohashi A."/>
            <person name="Tourlousse M.D."/>
            <person name="Sekiguchi Y."/>
        </authorList>
    </citation>
    <scope>NUCLEOTIDE SEQUENCE [LARGE SCALE GENOMIC DNA]</scope>
    <source>
        <strain evidence="9">NM7</strain>
    </source>
</reference>
<evidence type="ECO:0000313" key="8">
    <source>
        <dbReference type="EMBL" id="GAT62742.1"/>
    </source>
</evidence>
<dbReference type="Pfam" id="PF07715">
    <property type="entry name" value="Plug"/>
    <property type="match status" value="1"/>
</dbReference>
<sequence>MKKFLLAVLFFIPLLMSAQTAATRYQVKGQAIDSITSETMPYVTCSVVLANKPQQVVARFASDIDGKFTGELKNPGKYIVIVSFVGKQPAKRTFSVGPNNRMIQLGKIGLADNQQSLKEVSIVATRPLIKAEADKITYDTEQDPETKTSTVLDVLRKVPMVTVDGQDNIQLKGASNFKFFLNGKPTNMFNNNPSMILKSMPANMVKNIEVITQPGAKYDAEGVGGIINIVTMQKTATKGYSATINTQVSSRGSYGGGLNLMVQSGKFSFSGNYNYNYSKQFPMTTTSDRQTYFANAPYPNAGQVATVKTTAPMQFGSGQLSFELDTLNLFTLSYNRRYGLPKSETTAFTDNYDKNMNPLFSYQQESSQKQTWGSTDVGLDYQHSFKRKGELFTLSYKLSNTPNNSNYEATNIISPVYHSLPQPGLFQSSTSKNDAKSNEHTFQADYTTPLAKGHTLELGTKYIIRLNDSKSDETYNYFNVFQSYPYTPYILADSITNFKNNQDILGVYASYAGSVGKWGFKSGVRYEYTWLKAEFDNVARNFTTNYGVVVPSAIVTYKLSDMQSLKFGYNMRIQRPGISYLNPYVDRKDPNYISYGNPNLDPEKSHNITLGYSNFAPKYNLSAELTYTFVNNAIEQYSFIPQGSSVQEMTYANIGHNKQVNMNLFGNYRGIKWLTLFMNGNVSYVNMKSGTFNMSNDGFTGRLYAGGTVILPKDLRMSVGGGGMLPQVNLQGSQSSYYYSFFSLSKDFMKKRLNLSMSTVWLPKTHITMDTHGTDSKTGAPTFDQHTDIHIGQPLELRFNVSYRIGSMNAQVKKAKSTISNDDQKAKENSSAGQNPMQ</sequence>
<keyword evidence="5" id="KW-0732">Signal</keyword>
<evidence type="ECO:0000256" key="2">
    <source>
        <dbReference type="ARBA" id="ARBA00023136"/>
    </source>
</evidence>
<dbReference type="OrthoDB" id="8764943at2"/>
<evidence type="ECO:0000256" key="1">
    <source>
        <dbReference type="ARBA" id="ARBA00004442"/>
    </source>
</evidence>
<dbReference type="GO" id="GO:0009279">
    <property type="term" value="C:cell outer membrane"/>
    <property type="evidence" value="ECO:0007669"/>
    <property type="project" value="UniProtKB-SubCell"/>
</dbReference>
<dbReference type="PANTHER" id="PTHR40980:SF4">
    <property type="entry name" value="TONB-DEPENDENT RECEPTOR-LIKE BETA-BARREL DOMAIN-CONTAINING PROTEIN"/>
    <property type="match status" value="1"/>
</dbReference>
<keyword evidence="2" id="KW-0472">Membrane</keyword>
<feature type="domain" description="Outer membrane protein beta-barrel" evidence="7">
    <location>
        <begin position="383"/>
        <end position="758"/>
    </location>
</feature>
<dbReference type="InterPro" id="IPR008969">
    <property type="entry name" value="CarboxyPept-like_regulatory"/>
</dbReference>
<comment type="caution">
    <text evidence="8">The sequence shown here is derived from an EMBL/GenBank/DDBJ whole genome shotgun (WGS) entry which is preliminary data.</text>
</comment>
<evidence type="ECO:0000256" key="5">
    <source>
        <dbReference type="SAM" id="SignalP"/>
    </source>
</evidence>
<dbReference type="Gene3D" id="2.170.130.10">
    <property type="entry name" value="TonB-dependent receptor, plug domain"/>
    <property type="match status" value="1"/>
</dbReference>
<feature type="chain" id="PRO_5007905066" evidence="5">
    <location>
        <begin position="22"/>
        <end position="838"/>
    </location>
</feature>
<reference evidence="9" key="2">
    <citation type="journal article" date="2017" name="Genome Announc.">
        <title>Draft genome sequence of Paludibacter jiangxiensis NM7(T), a propionate-producing fermentative bacterium.</title>
        <authorList>
            <person name="Qiu Y.-L."/>
            <person name="Tourlousse D.M."/>
            <person name="Matsuura N."/>
            <person name="Ohashi A."/>
            <person name="Sekiguchi Y."/>
        </authorList>
    </citation>
    <scope>NUCLEOTIDE SEQUENCE [LARGE SCALE GENOMIC DNA]</scope>
    <source>
        <strain evidence="9">NM7</strain>
    </source>
</reference>
<feature type="region of interest" description="Disordered" evidence="4">
    <location>
        <begin position="814"/>
        <end position="838"/>
    </location>
</feature>
<feature type="compositionally biased region" description="Polar residues" evidence="4">
    <location>
        <begin position="829"/>
        <end position="838"/>
    </location>
</feature>
<dbReference type="PANTHER" id="PTHR40980">
    <property type="entry name" value="PLUG DOMAIN-CONTAINING PROTEIN"/>
    <property type="match status" value="1"/>
</dbReference>
<evidence type="ECO:0000259" key="7">
    <source>
        <dbReference type="Pfam" id="PF14905"/>
    </source>
</evidence>
<accession>A0A170ZJY1</accession>
<evidence type="ECO:0000256" key="4">
    <source>
        <dbReference type="SAM" id="MobiDB-lite"/>
    </source>
</evidence>
<dbReference type="InterPro" id="IPR012910">
    <property type="entry name" value="Plug_dom"/>
</dbReference>
<name>A0A170ZJY1_9BACT</name>
<dbReference type="RefSeq" id="WP_068703323.1">
    <property type="nucleotide sequence ID" value="NZ_BDCR01000003.1"/>
</dbReference>
<evidence type="ECO:0000256" key="3">
    <source>
        <dbReference type="ARBA" id="ARBA00023237"/>
    </source>
</evidence>
<organism evidence="8 9">
    <name type="scientific">Paludibacter jiangxiensis</name>
    <dbReference type="NCBI Taxonomy" id="681398"/>
    <lineage>
        <taxon>Bacteria</taxon>
        <taxon>Pseudomonadati</taxon>
        <taxon>Bacteroidota</taxon>
        <taxon>Bacteroidia</taxon>
        <taxon>Bacteroidales</taxon>
        <taxon>Paludibacteraceae</taxon>
        <taxon>Paludibacter</taxon>
    </lineage>
</organism>
<proteinExistence type="predicted"/>
<dbReference type="InterPro" id="IPR037066">
    <property type="entry name" value="Plug_dom_sf"/>
</dbReference>
<gene>
    <name evidence="8" type="ORF">PJIAN_345</name>
</gene>
<keyword evidence="3" id="KW-0998">Cell outer membrane</keyword>
<dbReference type="Proteomes" id="UP000076586">
    <property type="component" value="Unassembled WGS sequence"/>
</dbReference>
<dbReference type="Gene3D" id="2.40.170.20">
    <property type="entry name" value="TonB-dependent receptor, beta-barrel domain"/>
    <property type="match status" value="1"/>
</dbReference>
<comment type="subcellular location">
    <subcellularLocation>
        <location evidence="1">Cell outer membrane</location>
    </subcellularLocation>
</comment>
<dbReference type="AlphaFoldDB" id="A0A170ZJY1"/>
<dbReference type="InterPro" id="IPR036942">
    <property type="entry name" value="Beta-barrel_TonB_sf"/>
</dbReference>
<dbReference type="Pfam" id="PF14905">
    <property type="entry name" value="OMP_b-brl_3"/>
    <property type="match status" value="1"/>
</dbReference>
<dbReference type="STRING" id="681398.PJIAN_345"/>
<feature type="domain" description="TonB-dependent receptor plug" evidence="6">
    <location>
        <begin position="138"/>
        <end position="226"/>
    </location>
</feature>
<dbReference type="InterPro" id="IPR041700">
    <property type="entry name" value="OMP_b-brl_3"/>
</dbReference>
<evidence type="ECO:0000313" key="9">
    <source>
        <dbReference type="Proteomes" id="UP000076586"/>
    </source>
</evidence>
<keyword evidence="8" id="KW-0675">Receptor</keyword>
<dbReference type="EMBL" id="BDCR01000003">
    <property type="protein sequence ID" value="GAT62742.1"/>
    <property type="molecule type" value="Genomic_DNA"/>
</dbReference>
<dbReference type="SUPFAM" id="SSF56935">
    <property type="entry name" value="Porins"/>
    <property type="match status" value="1"/>
</dbReference>
<keyword evidence="9" id="KW-1185">Reference proteome</keyword>
<dbReference type="SUPFAM" id="SSF49464">
    <property type="entry name" value="Carboxypeptidase regulatory domain-like"/>
    <property type="match status" value="1"/>
</dbReference>
<evidence type="ECO:0000259" key="6">
    <source>
        <dbReference type="Pfam" id="PF07715"/>
    </source>
</evidence>